<dbReference type="PANTHER" id="PTHR12934:SF11">
    <property type="entry name" value="LARGE RIBOSOMAL SUBUNIT PROTEIN UL15M"/>
    <property type="match status" value="1"/>
</dbReference>
<comment type="similarity">
    <text evidence="1 5 6">Belongs to the universal ribosomal protein uL15 family.</text>
</comment>
<dbReference type="GO" id="GO:0006412">
    <property type="term" value="P:translation"/>
    <property type="evidence" value="ECO:0007669"/>
    <property type="project" value="UniProtKB-UniRule"/>
</dbReference>
<comment type="subunit">
    <text evidence="5">Part of the 50S ribosomal subunit.</text>
</comment>
<keyword evidence="5" id="KW-0699">rRNA-binding</keyword>
<dbReference type="PANTHER" id="PTHR12934">
    <property type="entry name" value="50S RIBOSOMAL PROTEIN L15"/>
    <property type="match status" value="1"/>
</dbReference>
<evidence type="ECO:0000256" key="2">
    <source>
        <dbReference type="ARBA" id="ARBA00022884"/>
    </source>
</evidence>
<evidence type="ECO:0000256" key="5">
    <source>
        <dbReference type="HAMAP-Rule" id="MF_01341"/>
    </source>
</evidence>
<dbReference type="AlphaFoldDB" id="A0A6I3SLA6"/>
<protein>
    <recommendedName>
        <fullName evidence="5">Large ribosomal subunit protein uL15</fullName>
    </recommendedName>
</protein>
<proteinExistence type="inferred from homology"/>
<reference evidence="9 10" key="1">
    <citation type="submission" date="2019-11" db="EMBL/GenBank/DDBJ databases">
        <title>Whole-genome sequence of a the green, strictly anaerobic photosynthetic bacterium Heliobacillus mobilis DSM 6151.</title>
        <authorList>
            <person name="Kyndt J.A."/>
            <person name="Meyer T.E."/>
        </authorList>
    </citation>
    <scope>NUCLEOTIDE SEQUENCE [LARGE SCALE GENOMIC DNA]</scope>
    <source>
        <strain evidence="9 10">DSM 6151</strain>
    </source>
</reference>
<evidence type="ECO:0000259" key="8">
    <source>
        <dbReference type="Pfam" id="PF00828"/>
    </source>
</evidence>
<dbReference type="OrthoDB" id="9810293at2"/>
<dbReference type="GO" id="GO:0003735">
    <property type="term" value="F:structural constituent of ribosome"/>
    <property type="evidence" value="ECO:0007669"/>
    <property type="project" value="InterPro"/>
</dbReference>
<sequence>MQLHELKPAAGSRQKPWRKGQGIGSGNGKTAGKGHKGQNARSGGGVRPGFEGGQQPLQRRIPKRGFSNYPFKKEYAVVNIQDLAVFDAGTVVTPELLLECKIIKKIKDGVKLLANGEIDKALTVKLHGVSEAAAEKIKAAGGQVEVM</sequence>
<dbReference type="InterPro" id="IPR021131">
    <property type="entry name" value="Ribosomal_uL15/eL18"/>
</dbReference>
<name>A0A6I3SLA6_HELMO</name>
<dbReference type="Pfam" id="PF00828">
    <property type="entry name" value="Ribosomal_L27A"/>
    <property type="match status" value="1"/>
</dbReference>
<gene>
    <name evidence="5 9" type="primary">rplO</name>
    <name evidence="9" type="ORF">GJ688_10785</name>
</gene>
<feature type="compositionally biased region" description="Gly residues" evidence="7">
    <location>
        <begin position="42"/>
        <end position="52"/>
    </location>
</feature>
<dbReference type="NCBIfam" id="TIGR01071">
    <property type="entry name" value="rplO_bact"/>
    <property type="match status" value="1"/>
</dbReference>
<keyword evidence="4 5" id="KW-0687">Ribonucleoprotein</keyword>
<evidence type="ECO:0000256" key="1">
    <source>
        <dbReference type="ARBA" id="ARBA00007320"/>
    </source>
</evidence>
<dbReference type="Gene3D" id="3.100.10.10">
    <property type="match status" value="1"/>
</dbReference>
<dbReference type="SUPFAM" id="SSF52080">
    <property type="entry name" value="Ribosomal proteins L15p and L18e"/>
    <property type="match status" value="1"/>
</dbReference>
<feature type="domain" description="Large ribosomal subunit protein uL15/eL18" evidence="8">
    <location>
        <begin position="77"/>
        <end position="145"/>
    </location>
</feature>
<evidence type="ECO:0000313" key="10">
    <source>
        <dbReference type="Proteomes" id="UP000430670"/>
    </source>
</evidence>
<dbReference type="InterPro" id="IPR030878">
    <property type="entry name" value="Ribosomal_uL15"/>
</dbReference>
<feature type="compositionally biased region" description="Gly residues" evidence="7">
    <location>
        <begin position="21"/>
        <end position="31"/>
    </location>
</feature>
<accession>A0A6I3SLA6</accession>
<feature type="region of interest" description="Disordered" evidence="7">
    <location>
        <begin position="1"/>
        <end position="65"/>
    </location>
</feature>
<evidence type="ECO:0000256" key="3">
    <source>
        <dbReference type="ARBA" id="ARBA00022980"/>
    </source>
</evidence>
<keyword evidence="10" id="KW-1185">Reference proteome</keyword>
<dbReference type="GO" id="GO:0019843">
    <property type="term" value="F:rRNA binding"/>
    <property type="evidence" value="ECO:0007669"/>
    <property type="project" value="UniProtKB-UniRule"/>
</dbReference>
<dbReference type="InterPro" id="IPR036227">
    <property type="entry name" value="Ribosomal_uL15/eL18_sf"/>
</dbReference>
<dbReference type="GO" id="GO:0022625">
    <property type="term" value="C:cytosolic large ribosomal subunit"/>
    <property type="evidence" value="ECO:0007669"/>
    <property type="project" value="TreeGrafter"/>
</dbReference>
<evidence type="ECO:0000256" key="6">
    <source>
        <dbReference type="RuleBase" id="RU003888"/>
    </source>
</evidence>
<comment type="caution">
    <text evidence="9">The sequence shown here is derived from an EMBL/GenBank/DDBJ whole genome shotgun (WGS) entry which is preliminary data.</text>
</comment>
<evidence type="ECO:0000313" key="9">
    <source>
        <dbReference type="EMBL" id="MTV49462.1"/>
    </source>
</evidence>
<dbReference type="RefSeq" id="WP_155476562.1">
    <property type="nucleotide sequence ID" value="NZ_WNKU01000011.1"/>
</dbReference>
<dbReference type="Proteomes" id="UP000430670">
    <property type="component" value="Unassembled WGS sequence"/>
</dbReference>
<keyword evidence="2 5" id="KW-0694">RNA-binding</keyword>
<dbReference type="HAMAP" id="MF_01341">
    <property type="entry name" value="Ribosomal_uL15"/>
    <property type="match status" value="1"/>
</dbReference>
<dbReference type="PROSITE" id="PS00475">
    <property type="entry name" value="RIBOSOMAL_L15"/>
    <property type="match status" value="1"/>
</dbReference>
<evidence type="ECO:0000256" key="7">
    <source>
        <dbReference type="SAM" id="MobiDB-lite"/>
    </source>
</evidence>
<dbReference type="InterPro" id="IPR005749">
    <property type="entry name" value="Ribosomal_uL15_bac-type"/>
</dbReference>
<dbReference type="EMBL" id="WNKU01000011">
    <property type="protein sequence ID" value="MTV49462.1"/>
    <property type="molecule type" value="Genomic_DNA"/>
</dbReference>
<comment type="function">
    <text evidence="5">Binds to the 23S rRNA.</text>
</comment>
<evidence type="ECO:0000256" key="4">
    <source>
        <dbReference type="ARBA" id="ARBA00023274"/>
    </source>
</evidence>
<organism evidence="9 10">
    <name type="scientific">Heliobacterium mobile</name>
    <name type="common">Heliobacillus mobilis</name>
    <dbReference type="NCBI Taxonomy" id="28064"/>
    <lineage>
        <taxon>Bacteria</taxon>
        <taxon>Bacillati</taxon>
        <taxon>Bacillota</taxon>
        <taxon>Clostridia</taxon>
        <taxon>Eubacteriales</taxon>
        <taxon>Heliobacteriaceae</taxon>
        <taxon>Heliobacterium</taxon>
    </lineage>
</organism>
<dbReference type="InterPro" id="IPR001196">
    <property type="entry name" value="Ribosomal_uL15_CS"/>
</dbReference>
<keyword evidence="3 5" id="KW-0689">Ribosomal protein</keyword>